<protein>
    <submittedName>
        <fullName evidence="2">Uncharacterized protein</fullName>
    </submittedName>
</protein>
<comment type="caution">
    <text evidence="2">The sequence shown here is derived from an EMBL/GenBank/DDBJ whole genome shotgun (WGS) entry which is preliminary data.</text>
</comment>
<dbReference type="Proteomes" id="UP000585363">
    <property type="component" value="Unassembled WGS sequence"/>
</dbReference>
<reference evidence="2 3" key="1">
    <citation type="submission" date="2020-01" db="EMBL/GenBank/DDBJ databases">
        <authorList>
            <person name="Lee S.D."/>
        </authorList>
    </citation>
    <scope>NUCLEOTIDE SEQUENCE [LARGE SCALE GENOMIC DNA]</scope>
    <source>
        <strain evidence="2 3">SAP-1</strain>
    </source>
</reference>
<sequence>MSRLLIVLGLLLVTFGSFAASDDEIADSDRDDAIYAELYGSCTRQTCPPGSTVIVTATKGDSGLATTPDGQDYDLLGLRKIKFIVLSNDDRYLSLVNVKAPSGTIYSIQRMFLKRK</sequence>
<dbReference type="RefSeq" id="WP_169404846.1">
    <property type="nucleotide sequence ID" value="NZ_JAADJU010000012.1"/>
</dbReference>
<name>A0A848MQ47_9GAMM</name>
<feature type="signal peptide" evidence="1">
    <location>
        <begin position="1"/>
        <end position="19"/>
    </location>
</feature>
<proteinExistence type="predicted"/>
<organism evidence="2 3">
    <name type="scientific">Rouxiella aceris</name>
    <dbReference type="NCBI Taxonomy" id="2703884"/>
    <lineage>
        <taxon>Bacteria</taxon>
        <taxon>Pseudomonadati</taxon>
        <taxon>Pseudomonadota</taxon>
        <taxon>Gammaproteobacteria</taxon>
        <taxon>Enterobacterales</taxon>
        <taxon>Yersiniaceae</taxon>
        <taxon>Rouxiella</taxon>
    </lineage>
</organism>
<dbReference type="EMBL" id="JAADJU010000012">
    <property type="protein sequence ID" value="NMP29130.1"/>
    <property type="molecule type" value="Genomic_DNA"/>
</dbReference>
<accession>A0A848MQ47</accession>
<evidence type="ECO:0000313" key="2">
    <source>
        <dbReference type="EMBL" id="NMP29130.1"/>
    </source>
</evidence>
<evidence type="ECO:0000256" key="1">
    <source>
        <dbReference type="SAM" id="SignalP"/>
    </source>
</evidence>
<dbReference type="AlphaFoldDB" id="A0A848MQ47"/>
<evidence type="ECO:0000313" key="3">
    <source>
        <dbReference type="Proteomes" id="UP000585363"/>
    </source>
</evidence>
<keyword evidence="3" id="KW-1185">Reference proteome</keyword>
<reference evidence="2 3" key="2">
    <citation type="submission" date="2020-06" db="EMBL/GenBank/DDBJ databases">
        <title>Polyphasic characterization of a Rahnella strain isolated from tree sap.</title>
        <authorList>
            <person name="Kim I.S."/>
        </authorList>
    </citation>
    <scope>NUCLEOTIDE SEQUENCE [LARGE SCALE GENOMIC DNA]</scope>
    <source>
        <strain evidence="2 3">SAP-1</strain>
    </source>
</reference>
<gene>
    <name evidence="2" type="ORF">GW590_19960</name>
</gene>
<keyword evidence="1" id="KW-0732">Signal</keyword>
<feature type="chain" id="PRO_5032487330" evidence="1">
    <location>
        <begin position="20"/>
        <end position="116"/>
    </location>
</feature>